<keyword evidence="5 9" id="KW-0547">Nucleotide-binding</keyword>
<dbReference type="GO" id="GO:0004815">
    <property type="term" value="F:aspartate-tRNA ligase activity"/>
    <property type="evidence" value="ECO:0007669"/>
    <property type="project" value="UniProtKB-UniRule"/>
</dbReference>
<feature type="binding site" evidence="9">
    <location>
        <begin position="211"/>
        <end position="213"/>
    </location>
    <ligand>
        <name>ATP</name>
        <dbReference type="ChEBI" id="CHEBI:30616"/>
    </ligand>
</feature>
<evidence type="ECO:0000256" key="7">
    <source>
        <dbReference type="ARBA" id="ARBA00022917"/>
    </source>
</evidence>
<comment type="subcellular location">
    <subcellularLocation>
        <location evidence="1 9">Cytoplasm</location>
    </subcellularLocation>
</comment>
<dbReference type="InterPro" id="IPR012340">
    <property type="entry name" value="NA-bd_OB-fold"/>
</dbReference>
<evidence type="ECO:0000256" key="6">
    <source>
        <dbReference type="ARBA" id="ARBA00022840"/>
    </source>
</evidence>
<evidence type="ECO:0000256" key="1">
    <source>
        <dbReference type="ARBA" id="ARBA00004496"/>
    </source>
</evidence>
<organism evidence="11 12">
    <name type="scientific">Oxyplasma meridianum</name>
    <dbReference type="NCBI Taxonomy" id="3073602"/>
    <lineage>
        <taxon>Archaea</taxon>
        <taxon>Methanobacteriati</taxon>
        <taxon>Thermoplasmatota</taxon>
        <taxon>Thermoplasmata</taxon>
        <taxon>Thermoplasmatales</taxon>
        <taxon>Thermoplasmataceae</taxon>
        <taxon>Oxyplasma</taxon>
    </lineage>
</organism>
<feature type="binding site" evidence="9">
    <location>
        <position position="352"/>
    </location>
    <ligand>
        <name>Mg(2+)</name>
        <dbReference type="ChEBI" id="CHEBI:18420"/>
        <label>3</label>
    </ligand>
</feature>
<dbReference type="AlphaFoldDB" id="A0AAX4NEK7"/>
<dbReference type="PRINTS" id="PR01042">
    <property type="entry name" value="TRNASYNTHASP"/>
</dbReference>
<dbReference type="InterPro" id="IPR004523">
    <property type="entry name" value="Asp-tRNA_synthase_2"/>
</dbReference>
<dbReference type="NCBIfam" id="NF003483">
    <property type="entry name" value="PRK05159.1"/>
    <property type="match status" value="1"/>
</dbReference>
<dbReference type="SUPFAM" id="SSF50249">
    <property type="entry name" value="Nucleic acid-binding proteins"/>
    <property type="match status" value="1"/>
</dbReference>
<dbReference type="InterPro" id="IPR045864">
    <property type="entry name" value="aa-tRNA-synth_II/BPL/LPL"/>
</dbReference>
<feature type="binding site" evidence="9">
    <location>
        <begin position="219"/>
        <end position="221"/>
    </location>
    <ligand>
        <name>ATP</name>
        <dbReference type="ChEBI" id="CHEBI:30616"/>
    </ligand>
</feature>
<dbReference type="NCBIfam" id="TIGR00458">
    <property type="entry name" value="aspS_nondisc"/>
    <property type="match status" value="1"/>
</dbReference>
<evidence type="ECO:0000313" key="12">
    <source>
        <dbReference type="Proteomes" id="UP001451606"/>
    </source>
</evidence>
<feature type="site" description="Important for tRNA discrimination" evidence="9">
    <location>
        <position position="82"/>
    </location>
</feature>
<keyword evidence="12" id="KW-1185">Reference proteome</keyword>
<dbReference type="Gene3D" id="2.40.50.140">
    <property type="entry name" value="Nucleic acid-binding proteins"/>
    <property type="match status" value="1"/>
</dbReference>
<dbReference type="PROSITE" id="PS50862">
    <property type="entry name" value="AA_TRNA_LIGASE_II"/>
    <property type="match status" value="1"/>
</dbReference>
<feature type="binding site" evidence="9">
    <location>
        <position position="352"/>
    </location>
    <ligand>
        <name>ATP</name>
        <dbReference type="ChEBI" id="CHEBI:30616"/>
    </ligand>
</feature>
<evidence type="ECO:0000256" key="2">
    <source>
        <dbReference type="ARBA" id="ARBA00005312"/>
    </source>
</evidence>
<feature type="binding site" evidence="9">
    <location>
        <begin position="400"/>
        <end position="403"/>
    </location>
    <ligand>
        <name>ATP</name>
        <dbReference type="ChEBI" id="CHEBI:30616"/>
    </ligand>
</feature>
<accession>A0AAX4NEK7</accession>
<feature type="domain" description="Aminoacyl-transfer RNA synthetases class-II family profile" evidence="10">
    <location>
        <begin position="134"/>
        <end position="429"/>
    </location>
</feature>
<evidence type="ECO:0000313" key="11">
    <source>
        <dbReference type="EMBL" id="WYX99787.1"/>
    </source>
</evidence>
<feature type="region of interest" description="Aspartate" evidence="9">
    <location>
        <begin position="189"/>
        <end position="192"/>
    </location>
</feature>
<dbReference type="GO" id="GO:0003723">
    <property type="term" value="F:RNA binding"/>
    <property type="evidence" value="ECO:0007669"/>
    <property type="project" value="TreeGrafter"/>
</dbReference>
<dbReference type="Pfam" id="PF00152">
    <property type="entry name" value="tRNA-synt_2"/>
    <property type="match status" value="1"/>
</dbReference>
<feature type="binding site" evidence="9">
    <location>
        <position position="167"/>
    </location>
    <ligand>
        <name>L-aspartate</name>
        <dbReference type="ChEBI" id="CHEBI:29991"/>
    </ligand>
</feature>
<dbReference type="InterPro" id="IPR006195">
    <property type="entry name" value="aa-tRNA-synth_II"/>
</dbReference>
<evidence type="ECO:0000256" key="3">
    <source>
        <dbReference type="ARBA" id="ARBA00022490"/>
    </source>
</evidence>
<feature type="binding site" evidence="9">
    <location>
        <position position="355"/>
    </location>
    <ligand>
        <name>L-aspartate</name>
        <dbReference type="ChEBI" id="CHEBI:29991"/>
    </ligand>
</feature>
<proteinExistence type="inferred from homology"/>
<dbReference type="EC" id="6.1.1.12" evidence="9"/>
<dbReference type="Gene3D" id="3.30.930.10">
    <property type="entry name" value="Bira Bifunctional Protein, Domain 2"/>
    <property type="match status" value="1"/>
</dbReference>
<gene>
    <name evidence="9 11" type="primary">aspS</name>
    <name evidence="11" type="ORF">OXIME_000331</name>
</gene>
<dbReference type="HAMAP" id="MF_02075">
    <property type="entry name" value="Asp_tRNA_synth_type2"/>
    <property type="match status" value="1"/>
</dbReference>
<evidence type="ECO:0000256" key="5">
    <source>
        <dbReference type="ARBA" id="ARBA00022741"/>
    </source>
</evidence>
<feature type="binding site" evidence="9">
    <location>
        <position position="352"/>
    </location>
    <ligand>
        <name>Mg(2+)</name>
        <dbReference type="ChEBI" id="CHEBI:18420"/>
        <label>2</label>
    </ligand>
</feature>
<evidence type="ECO:0000259" key="10">
    <source>
        <dbReference type="PROSITE" id="PS50862"/>
    </source>
</evidence>
<feature type="binding site" evidence="9">
    <location>
        <position position="211"/>
    </location>
    <ligand>
        <name>L-aspartate</name>
        <dbReference type="ChEBI" id="CHEBI:29991"/>
    </ligand>
</feature>
<dbReference type="CDD" id="cd00776">
    <property type="entry name" value="AsxRS_core"/>
    <property type="match status" value="1"/>
</dbReference>
<protein>
    <recommendedName>
        <fullName evidence="9">Aspartate--tRNA(Asp) ligase</fullName>
        <ecNumber evidence="9">6.1.1.12</ecNumber>
    </recommendedName>
    <alternativeName>
        <fullName evidence="9">Aspartyl-tRNA synthetase</fullName>
        <shortName evidence="9">AspRS</shortName>
    </alternativeName>
    <alternativeName>
        <fullName evidence="9">Discriminating aspartyl-tRNA synthetase</fullName>
        <shortName evidence="9">D-AspRS</shortName>
    </alternativeName>
</protein>
<dbReference type="PANTHER" id="PTHR43450">
    <property type="entry name" value="ASPARTYL-TRNA SYNTHETASE"/>
    <property type="match status" value="1"/>
</dbReference>
<keyword evidence="8 9" id="KW-0030">Aminoacyl-tRNA synthetase</keyword>
<dbReference type="SUPFAM" id="SSF55681">
    <property type="entry name" value="Class II aaRS and biotin synthetases"/>
    <property type="match status" value="1"/>
</dbReference>
<keyword evidence="3 9" id="KW-0963">Cytoplasm</keyword>
<feature type="binding site" evidence="9">
    <location>
        <position position="359"/>
    </location>
    <ligand>
        <name>L-aspartate</name>
        <dbReference type="ChEBI" id="CHEBI:29991"/>
    </ligand>
</feature>
<keyword evidence="7 9" id="KW-0648">Protein biosynthesis</keyword>
<dbReference type="GO" id="GO:0000287">
    <property type="term" value="F:magnesium ion binding"/>
    <property type="evidence" value="ECO:0007669"/>
    <property type="project" value="UniProtKB-UniRule"/>
</dbReference>
<comment type="function">
    <text evidence="9">Catalyzes the attachment of L-aspartate to tRNA(Asp) in a two-step reaction: L-aspartate is first activated by ATP to form Asp-AMP and then transferred to the acceptor end of tRNA(Asp).</text>
</comment>
<comment type="caution">
    <text evidence="9">Lacks conserved residue(s) required for the propagation of feature annotation.</text>
</comment>
<comment type="catalytic activity">
    <reaction evidence="9">
        <text>tRNA(Asp) + L-aspartate + ATP = L-aspartyl-tRNA(Asp) + AMP + diphosphate</text>
        <dbReference type="Rhea" id="RHEA:19649"/>
        <dbReference type="Rhea" id="RHEA-COMP:9660"/>
        <dbReference type="Rhea" id="RHEA-COMP:9678"/>
        <dbReference type="ChEBI" id="CHEBI:29991"/>
        <dbReference type="ChEBI" id="CHEBI:30616"/>
        <dbReference type="ChEBI" id="CHEBI:33019"/>
        <dbReference type="ChEBI" id="CHEBI:78442"/>
        <dbReference type="ChEBI" id="CHEBI:78516"/>
        <dbReference type="ChEBI" id="CHEBI:456215"/>
        <dbReference type="EC" id="6.1.1.12"/>
    </reaction>
</comment>
<keyword evidence="6 9" id="KW-0067">ATP-binding</keyword>
<dbReference type="FunFam" id="3.30.930.10:FF:000038">
    <property type="entry name" value="Aspartate--tRNA ligase"/>
    <property type="match status" value="1"/>
</dbReference>
<dbReference type="EMBL" id="CP133772">
    <property type="protein sequence ID" value="WYX99787.1"/>
    <property type="molecule type" value="Genomic_DNA"/>
</dbReference>
<dbReference type="Proteomes" id="UP001451606">
    <property type="component" value="Chromosome"/>
</dbReference>
<keyword evidence="9" id="KW-0460">Magnesium</keyword>
<dbReference type="Pfam" id="PF01336">
    <property type="entry name" value="tRNA_anti-codon"/>
    <property type="match status" value="1"/>
</dbReference>
<dbReference type="PANTHER" id="PTHR43450:SF1">
    <property type="entry name" value="ASPARTATE--TRNA LIGASE, CYTOPLASMIC"/>
    <property type="match status" value="1"/>
</dbReference>
<dbReference type="GO" id="GO:0017101">
    <property type="term" value="C:aminoacyl-tRNA synthetase multienzyme complex"/>
    <property type="evidence" value="ECO:0007669"/>
    <property type="project" value="TreeGrafter"/>
</dbReference>
<comment type="cofactor">
    <cofactor evidence="9">
        <name>Mg(2+)</name>
        <dbReference type="ChEBI" id="CHEBI:18420"/>
    </cofactor>
    <text evidence="9">Binds 3 Mg(2+) cations per subunit. The strongest magnesium site (Mg1) is bound to the beta- and gamma-phosphates of ATP and four water molecules complete its coordination sphere.</text>
</comment>
<dbReference type="RefSeq" id="WP_393971749.1">
    <property type="nucleotide sequence ID" value="NZ_CP133772.1"/>
</dbReference>
<comment type="subunit">
    <text evidence="9">Homodimer.</text>
</comment>
<name>A0AAX4NEK7_9ARCH</name>
<dbReference type="InterPro" id="IPR004364">
    <property type="entry name" value="Aa-tRNA-synt_II"/>
</dbReference>
<dbReference type="GeneID" id="95967055"/>
<comment type="similarity">
    <text evidence="2 9">Belongs to the class-II aminoacyl-tRNA synthetase family. Type 2 subfamily.</text>
</comment>
<reference evidence="11 12" key="1">
    <citation type="submission" date="2023-09" db="EMBL/GenBank/DDBJ databases">
        <authorList>
            <person name="Golyshina O.V."/>
            <person name="Lunev E.A."/>
            <person name="Bargiela R."/>
            <person name="Gaines M.C."/>
            <person name="Daum B."/>
            <person name="Bale N.J."/>
            <person name="Koenen M."/>
            <person name="Sinninghe Damst J.S."/>
            <person name="Yakimov M."/>
            <person name="Golyshin P.N."/>
        </authorList>
    </citation>
    <scope>NUCLEOTIDE SEQUENCE [LARGE SCALE GENOMIC DNA]</scope>
    <source>
        <strain evidence="11 12">M1</strain>
    </source>
</reference>
<dbReference type="InterPro" id="IPR004365">
    <property type="entry name" value="NA-bd_OB_tRNA"/>
</dbReference>
<dbReference type="KEGG" id="omr:OXIME_000331"/>
<evidence type="ECO:0000256" key="4">
    <source>
        <dbReference type="ARBA" id="ARBA00022598"/>
    </source>
</evidence>
<sequence length="429" mass="48808">MERSLVGDLKSLPDGNSVVVKGWAQEIRSLKNLVFVVLRDSTGMVQATFKRDNFPDMDMLSNLSRESVINVEGKLNLKSKSKTGVEIEATGFTVLNVSESPLPLGIIDPVEADFETRLNNRFLDLRKPAKASIFRIKSSLIWGIREYLHRQNFVEVQTPKIVAAATEGGSDLFPVKYFEKEAYLNQSPQLYKEILISSGIDRVFEVGPAFRAEEHNTVRHLNEFTSVDIEMAFSDHNGAMTMLENSVKNGIESVLKASSKDLETLGLKIEIPKVPFPRISYEECRNIASANGVEIPFGEDLSVEALKFIGEKFHDFYFIVDWPSSLRPFYTMPNEKDPRYTNSYDLQYREKEITSGAQRVHNPDILKKRFIEKGLKAENFEFYIKAFKYGMPPHAGWGLGLERLLMILLDLPNIREGTLFPRDRTRIVP</sequence>
<dbReference type="GO" id="GO:0006422">
    <property type="term" value="P:aspartyl-tRNA aminoacylation"/>
    <property type="evidence" value="ECO:0007669"/>
    <property type="project" value="UniProtKB-UniRule"/>
</dbReference>
<dbReference type="InterPro" id="IPR002312">
    <property type="entry name" value="Asp/Asn-tRNA-synth_IIb"/>
</dbReference>
<evidence type="ECO:0000256" key="9">
    <source>
        <dbReference type="HAMAP-Rule" id="MF_02075"/>
    </source>
</evidence>
<feature type="binding site" evidence="9">
    <location>
        <position position="355"/>
    </location>
    <ligand>
        <name>Mg(2+)</name>
        <dbReference type="ChEBI" id="CHEBI:18420"/>
        <label>2</label>
    </ligand>
</feature>
<dbReference type="GO" id="GO:0005829">
    <property type="term" value="C:cytosol"/>
    <property type="evidence" value="ECO:0007669"/>
    <property type="project" value="TreeGrafter"/>
</dbReference>
<dbReference type="GO" id="GO:0005524">
    <property type="term" value="F:ATP binding"/>
    <property type="evidence" value="ECO:0007669"/>
    <property type="project" value="UniProtKB-UniRule"/>
</dbReference>
<evidence type="ECO:0000256" key="8">
    <source>
        <dbReference type="ARBA" id="ARBA00023146"/>
    </source>
</evidence>
<keyword evidence="9" id="KW-0479">Metal-binding</keyword>
<keyword evidence="4 9" id="KW-0436">Ligase</keyword>